<evidence type="ECO:0000313" key="3">
    <source>
        <dbReference type="Proteomes" id="UP001628091"/>
    </source>
</evidence>
<gene>
    <name evidence="2" type="ORF">PPNSA23_46940</name>
</gene>
<dbReference type="CDD" id="cd00257">
    <property type="entry name" value="beta-trefoil_FSCN-like"/>
    <property type="match status" value="1"/>
</dbReference>
<dbReference type="Gene3D" id="2.80.10.50">
    <property type="match status" value="1"/>
</dbReference>
<name>A0ABQ0H746_9HYPH</name>
<dbReference type="EMBL" id="BAAFZP010000002">
    <property type="protein sequence ID" value="GAB1584751.1"/>
    <property type="molecule type" value="Genomic_DNA"/>
</dbReference>
<protein>
    <submittedName>
        <fullName evidence="2">Uncharacterized protein</fullName>
    </submittedName>
</protein>
<feature type="region of interest" description="Disordered" evidence="1">
    <location>
        <begin position="1"/>
        <end position="23"/>
    </location>
</feature>
<accession>A0ABQ0H746</accession>
<evidence type="ECO:0000313" key="2">
    <source>
        <dbReference type="EMBL" id="GAB1584751.1"/>
    </source>
</evidence>
<organism evidence="2 3">
    <name type="scientific">Phyllobacterium phragmitis</name>
    <dbReference type="NCBI Taxonomy" id="2670329"/>
    <lineage>
        <taxon>Bacteria</taxon>
        <taxon>Pseudomonadati</taxon>
        <taxon>Pseudomonadota</taxon>
        <taxon>Alphaproteobacteria</taxon>
        <taxon>Hyphomicrobiales</taxon>
        <taxon>Phyllobacteriaceae</taxon>
        <taxon>Phyllobacterium</taxon>
    </lineage>
</organism>
<feature type="compositionally biased region" description="Polar residues" evidence="1">
    <location>
        <begin position="12"/>
        <end position="23"/>
    </location>
</feature>
<dbReference type="RefSeq" id="WP_407867097.1">
    <property type="nucleotide sequence ID" value="NZ_BAAFZP010000002.1"/>
</dbReference>
<keyword evidence="3" id="KW-1185">Reference proteome</keyword>
<evidence type="ECO:0000256" key="1">
    <source>
        <dbReference type="SAM" id="MobiDB-lite"/>
    </source>
</evidence>
<dbReference type="InterPro" id="IPR008999">
    <property type="entry name" value="Actin-crosslinking"/>
</dbReference>
<dbReference type="Proteomes" id="UP001628091">
    <property type="component" value="Unassembled WGS sequence"/>
</dbReference>
<reference evidence="2 3" key="1">
    <citation type="submission" date="2024-10" db="EMBL/GenBank/DDBJ databases">
        <title>Isolation, draft genome sequencing and identification of Phyllobacterium sp. NSA23, isolated from leaf soil.</title>
        <authorList>
            <person name="Akita H."/>
        </authorList>
    </citation>
    <scope>NUCLEOTIDE SEQUENCE [LARGE SCALE GENOMIC DNA]</scope>
    <source>
        <strain evidence="2 3">NSA23</strain>
    </source>
</reference>
<dbReference type="SUPFAM" id="SSF50405">
    <property type="entry name" value="Actin-crosslinking proteins"/>
    <property type="match status" value="1"/>
</dbReference>
<sequence>MNTDNNKLKLTISPSTQAADGSSTIEAEATAYIDQDDSISYPDPPVEIVFELPEGKGVAFKGSPTATTTSRKTLTDSGRIESPVYFYSDKAIKDGTLTAYWKDDKENTLQQQTFTFTATDDYALDFTTPPPSNNQPANGSAANMGQVVVTDQQNTLSDAVVVKFEFKEGLAKFVLTDNPYIQAHSNETTLYVLTHKNENGQDVAEAAFTANSNNLPETVILQASLRDYTDVPPTTQKFSFTVLAGLVTLQAYDNTYWSLYPVNSEYGPVTAINCEKTEPDSNCVFTAIPIEGDLFALLCPDGKYVTVYPEGEFDEEELVNFLVSSDEKPGLLSIFKIDYSDNGSITFQWPTVGLYVAKAGEEGALPSPLMALGTPDPIPTECYFTLTNMVALDKP</sequence>
<proteinExistence type="predicted"/>
<comment type="caution">
    <text evidence="2">The sequence shown here is derived from an EMBL/GenBank/DDBJ whole genome shotgun (WGS) entry which is preliminary data.</text>
</comment>